<evidence type="ECO:0008006" key="4">
    <source>
        <dbReference type="Google" id="ProtNLM"/>
    </source>
</evidence>
<dbReference type="STRING" id="2018661.A0A2A2KKQ7"/>
<sequence length="174" mass="19737">MFIQPHPVFVIVFCSITCVIGYVTRFKRDFMYISDANESRSCLAEAEPITFLKCDQQCHDEVVAQRRQQLASKRDSNQVFLSSNLENYEAELNQLCTFQVCYLKCYIPIVKEVCGSRADRAIDVVRSLVESHADDINDWHIVTGNYENLPSSCKSLSSRQSDSADPVLQIINAA</sequence>
<accession>A0A2A2KKQ7</accession>
<evidence type="ECO:0000313" key="3">
    <source>
        <dbReference type="Proteomes" id="UP000218231"/>
    </source>
</evidence>
<keyword evidence="1" id="KW-0812">Transmembrane</keyword>
<dbReference type="AlphaFoldDB" id="A0A2A2KKQ7"/>
<protein>
    <recommendedName>
        <fullName evidence="4">Chondroitin proteoglycan 4 domain-containing protein</fullName>
    </recommendedName>
</protein>
<dbReference type="PANTHER" id="PTHR36944">
    <property type="entry name" value="PROTEIN CBG02791-RELATED"/>
    <property type="match status" value="1"/>
</dbReference>
<evidence type="ECO:0000256" key="1">
    <source>
        <dbReference type="SAM" id="Phobius"/>
    </source>
</evidence>
<name>A0A2A2KKQ7_9BILA</name>
<organism evidence="2 3">
    <name type="scientific">Diploscapter pachys</name>
    <dbReference type="NCBI Taxonomy" id="2018661"/>
    <lineage>
        <taxon>Eukaryota</taxon>
        <taxon>Metazoa</taxon>
        <taxon>Ecdysozoa</taxon>
        <taxon>Nematoda</taxon>
        <taxon>Chromadorea</taxon>
        <taxon>Rhabditida</taxon>
        <taxon>Rhabditina</taxon>
        <taxon>Rhabditomorpha</taxon>
        <taxon>Rhabditoidea</taxon>
        <taxon>Rhabditidae</taxon>
        <taxon>Diploscapter</taxon>
    </lineage>
</organism>
<feature type="transmembrane region" description="Helical" evidence="1">
    <location>
        <begin position="6"/>
        <end position="24"/>
    </location>
</feature>
<evidence type="ECO:0000313" key="2">
    <source>
        <dbReference type="EMBL" id="PAV74443.1"/>
    </source>
</evidence>
<dbReference type="Proteomes" id="UP000218231">
    <property type="component" value="Unassembled WGS sequence"/>
</dbReference>
<comment type="caution">
    <text evidence="2">The sequence shown here is derived from an EMBL/GenBank/DDBJ whole genome shotgun (WGS) entry which is preliminary data.</text>
</comment>
<keyword evidence="1" id="KW-0472">Membrane</keyword>
<dbReference type="PANTHER" id="PTHR36944:SF2">
    <property type="entry name" value="CPG4 DOMAIN-CONTAINING PROTEIN"/>
    <property type="match status" value="1"/>
</dbReference>
<reference evidence="2 3" key="1">
    <citation type="journal article" date="2017" name="Curr. Biol.">
        <title>Genome architecture and evolution of a unichromosomal asexual nematode.</title>
        <authorList>
            <person name="Fradin H."/>
            <person name="Zegar C."/>
            <person name="Gutwein M."/>
            <person name="Lucas J."/>
            <person name="Kovtun M."/>
            <person name="Corcoran D."/>
            <person name="Baugh L.R."/>
            <person name="Kiontke K."/>
            <person name="Gunsalus K."/>
            <person name="Fitch D.H."/>
            <person name="Piano F."/>
        </authorList>
    </citation>
    <scope>NUCLEOTIDE SEQUENCE [LARGE SCALE GENOMIC DNA]</scope>
    <source>
        <strain evidence="2">PF1309</strain>
    </source>
</reference>
<keyword evidence="1" id="KW-1133">Transmembrane helix</keyword>
<dbReference type="OrthoDB" id="5810444at2759"/>
<gene>
    <name evidence="2" type="ORF">WR25_02433</name>
</gene>
<keyword evidence="3" id="KW-1185">Reference proteome</keyword>
<proteinExistence type="predicted"/>
<dbReference type="EMBL" id="LIAE01008330">
    <property type="protein sequence ID" value="PAV74443.1"/>
    <property type="molecule type" value="Genomic_DNA"/>
</dbReference>